<evidence type="ECO:0000313" key="3">
    <source>
        <dbReference type="Proteomes" id="UP000217545"/>
    </source>
</evidence>
<reference evidence="2 3" key="1">
    <citation type="journal article" date="2017" name="Front. Microbiol.">
        <title>Phaeobacter piscinae sp. nov., a species of the Roseobacter group and potential aquaculture probiont.</title>
        <authorList>
            <person name="Sonnenschein E.C."/>
            <person name="Phippen C.B.W."/>
            <person name="Nielsen K.F."/>
            <person name="Mateiu R.V."/>
            <person name="Melchiorsen J."/>
            <person name="Gram L."/>
            <person name="Overmann J."/>
            <person name="Freese H.M."/>
        </authorList>
    </citation>
    <scope>NUCLEOTIDE SEQUENCE [LARGE SCALE GENOMIC DNA]</scope>
    <source>
        <strain evidence="2 3">P63</strain>
    </source>
</reference>
<geneLocation type="plasmid" evidence="3">
    <name>pp63_e</name>
</geneLocation>
<dbReference type="AlphaFoldDB" id="A0AAD0EF54"/>
<accession>A0AAD0EF54</accession>
<name>A0AAD0EF54_9RHOB</name>
<dbReference type="RefSeq" id="WP_024099279.1">
    <property type="nucleotide sequence ID" value="NZ_CP010593.1"/>
</dbReference>
<dbReference type="EMBL" id="CP010789">
    <property type="protein sequence ID" value="ATF08268.1"/>
    <property type="molecule type" value="Genomic_DNA"/>
</dbReference>
<gene>
    <name evidence="2" type="ORF">PhaeoP63_04238</name>
</gene>
<dbReference type="Proteomes" id="UP000217545">
    <property type="component" value="Plasmid pP63_e"/>
</dbReference>
<proteinExistence type="predicted"/>
<evidence type="ECO:0008006" key="4">
    <source>
        <dbReference type="Google" id="ProtNLM"/>
    </source>
</evidence>
<dbReference type="GeneID" id="31848702"/>
<evidence type="ECO:0000256" key="1">
    <source>
        <dbReference type="SAM" id="SignalP"/>
    </source>
</evidence>
<evidence type="ECO:0000313" key="2">
    <source>
        <dbReference type="EMBL" id="ATF08268.1"/>
    </source>
</evidence>
<protein>
    <recommendedName>
        <fullName evidence="4">Ferrochelatase</fullName>
    </recommendedName>
</protein>
<sequence>MNKFFAAFALATLAATTTASAQDEGTPTLLGGTGLEQGTLIAGGVAGAVVLGVILNDDDESSSTTTTN</sequence>
<keyword evidence="2" id="KW-0614">Plasmid</keyword>
<organism evidence="2 3">
    <name type="scientific">Phaeobacter gallaeciensis</name>
    <dbReference type="NCBI Taxonomy" id="60890"/>
    <lineage>
        <taxon>Bacteria</taxon>
        <taxon>Pseudomonadati</taxon>
        <taxon>Pseudomonadota</taxon>
        <taxon>Alphaproteobacteria</taxon>
        <taxon>Rhodobacterales</taxon>
        <taxon>Roseobacteraceae</taxon>
        <taxon>Phaeobacter</taxon>
    </lineage>
</organism>
<keyword evidence="1" id="KW-0732">Signal</keyword>
<feature type="chain" id="PRO_5042010650" description="Ferrochelatase" evidence="1">
    <location>
        <begin position="22"/>
        <end position="68"/>
    </location>
</feature>
<feature type="signal peptide" evidence="1">
    <location>
        <begin position="1"/>
        <end position="21"/>
    </location>
</feature>